<name>A0ABX7M592_9RHOO</name>
<comment type="subcellular location">
    <subcellularLocation>
        <location evidence="1">Cell inner membrane</location>
    </subcellularLocation>
</comment>
<keyword evidence="6" id="KW-0653">Protein transport</keyword>
<proteinExistence type="predicted"/>
<evidence type="ECO:0000256" key="6">
    <source>
        <dbReference type="ARBA" id="ARBA00022927"/>
    </source>
</evidence>
<keyword evidence="13" id="KW-1185">Reference proteome</keyword>
<evidence type="ECO:0000256" key="10">
    <source>
        <dbReference type="SAM" id="Phobius"/>
    </source>
</evidence>
<keyword evidence="7 10" id="KW-1133">Transmembrane helix</keyword>
<evidence type="ECO:0000256" key="8">
    <source>
        <dbReference type="ARBA" id="ARBA00023136"/>
    </source>
</evidence>
<feature type="region of interest" description="Disordered" evidence="9">
    <location>
        <begin position="1"/>
        <end position="22"/>
    </location>
</feature>
<dbReference type="Pfam" id="PF11356">
    <property type="entry name" value="T2SSC"/>
    <property type="match status" value="1"/>
</dbReference>
<evidence type="ECO:0000313" key="12">
    <source>
        <dbReference type="EMBL" id="QSI76589.1"/>
    </source>
</evidence>
<keyword evidence="5 10" id="KW-0812">Transmembrane</keyword>
<dbReference type="RefSeq" id="WP_206254239.1">
    <property type="nucleotide sequence ID" value="NZ_CP071060.1"/>
</dbReference>
<feature type="region of interest" description="Disordered" evidence="9">
    <location>
        <begin position="160"/>
        <end position="211"/>
    </location>
</feature>
<feature type="domain" description="Type II secretion system protein GspC N-terminal" evidence="11">
    <location>
        <begin position="58"/>
        <end position="138"/>
    </location>
</feature>
<evidence type="ECO:0000256" key="7">
    <source>
        <dbReference type="ARBA" id="ARBA00022989"/>
    </source>
</evidence>
<dbReference type="Proteomes" id="UP000663570">
    <property type="component" value="Chromosome"/>
</dbReference>
<dbReference type="EMBL" id="CP071060">
    <property type="protein sequence ID" value="QSI76589.1"/>
    <property type="molecule type" value="Genomic_DNA"/>
</dbReference>
<keyword evidence="2" id="KW-0813">Transport</keyword>
<gene>
    <name evidence="12" type="ORF">JY500_19345</name>
</gene>
<dbReference type="InterPro" id="IPR024961">
    <property type="entry name" value="T2SS_GspC_N"/>
</dbReference>
<evidence type="ECO:0000313" key="13">
    <source>
        <dbReference type="Proteomes" id="UP000663570"/>
    </source>
</evidence>
<keyword evidence="8 10" id="KW-0472">Membrane</keyword>
<evidence type="ECO:0000256" key="5">
    <source>
        <dbReference type="ARBA" id="ARBA00022692"/>
    </source>
</evidence>
<evidence type="ECO:0000256" key="1">
    <source>
        <dbReference type="ARBA" id="ARBA00004533"/>
    </source>
</evidence>
<protein>
    <recommendedName>
        <fullName evidence="11">Type II secretion system protein GspC N-terminal domain-containing protein</fullName>
    </recommendedName>
</protein>
<keyword evidence="3" id="KW-1003">Cell membrane</keyword>
<evidence type="ECO:0000256" key="2">
    <source>
        <dbReference type="ARBA" id="ARBA00022448"/>
    </source>
</evidence>
<sequence>MSISTNGNLRSAHRPASAPSARRRGLGTRIALGIAGGLLVGVAIHLIGRQLDTPSTVAEPPASAVQLPQPNAAAIPPMVLTGVVRDAVSRRTYAVISVAGAPAREFQVGEQLTDGVQLADIADDAVTVVGNGRSVRIALTYITPPVQADPRITTRSAADWRNASSARTQNEPASPPATIVAPPRGFSPPSSTSTDRAVWRARQTEEGPANP</sequence>
<evidence type="ECO:0000256" key="4">
    <source>
        <dbReference type="ARBA" id="ARBA00022519"/>
    </source>
</evidence>
<evidence type="ECO:0000259" key="11">
    <source>
        <dbReference type="Pfam" id="PF11356"/>
    </source>
</evidence>
<feature type="compositionally biased region" description="Polar residues" evidence="9">
    <location>
        <begin position="162"/>
        <end position="172"/>
    </location>
</feature>
<evidence type="ECO:0000256" key="3">
    <source>
        <dbReference type="ARBA" id="ARBA00022475"/>
    </source>
</evidence>
<feature type="transmembrane region" description="Helical" evidence="10">
    <location>
        <begin position="30"/>
        <end position="48"/>
    </location>
</feature>
<organism evidence="12 13">
    <name type="scientific">Niveibacterium microcysteis</name>
    <dbReference type="NCBI Taxonomy" id="2811415"/>
    <lineage>
        <taxon>Bacteria</taxon>
        <taxon>Pseudomonadati</taxon>
        <taxon>Pseudomonadota</taxon>
        <taxon>Betaproteobacteria</taxon>
        <taxon>Rhodocyclales</taxon>
        <taxon>Rhodocyclaceae</taxon>
        <taxon>Niveibacterium</taxon>
    </lineage>
</organism>
<reference evidence="12 13" key="1">
    <citation type="submission" date="2021-02" db="EMBL/GenBank/DDBJ databases">
        <title>Niveibacterium changnyeongensis HC41.</title>
        <authorList>
            <person name="Kang M."/>
        </authorList>
    </citation>
    <scope>NUCLEOTIDE SEQUENCE [LARGE SCALE GENOMIC DNA]</scope>
    <source>
        <strain evidence="12 13">HC41</strain>
    </source>
</reference>
<accession>A0ABX7M592</accession>
<dbReference type="Gene3D" id="2.30.30.830">
    <property type="match status" value="1"/>
</dbReference>
<keyword evidence="4" id="KW-0997">Cell inner membrane</keyword>
<evidence type="ECO:0000256" key="9">
    <source>
        <dbReference type="SAM" id="MobiDB-lite"/>
    </source>
</evidence>